<dbReference type="AlphaFoldDB" id="A0AA35VIP3"/>
<keyword evidence="1" id="KW-1133">Transmembrane helix</keyword>
<gene>
    <name evidence="2" type="ORF">LSALG_LOCUS10006</name>
</gene>
<keyword evidence="1" id="KW-0472">Membrane</keyword>
<evidence type="ECO:0000256" key="1">
    <source>
        <dbReference type="SAM" id="Phobius"/>
    </source>
</evidence>
<dbReference type="Proteomes" id="UP001177003">
    <property type="component" value="Chromosome 1"/>
</dbReference>
<protein>
    <submittedName>
        <fullName evidence="2">Uncharacterized protein</fullName>
    </submittedName>
</protein>
<feature type="transmembrane region" description="Helical" evidence="1">
    <location>
        <begin position="96"/>
        <end position="118"/>
    </location>
</feature>
<sequence>MMMSLERLGNMFNIFLEALAPTSIFWLSTLLATIACNIPSFAHISLERSSNLMDHHGLAPSRPETLTTAFILLSFSISLFLSTTKPPPVIPIRRQLAVFTSDSGVFFPVVAFIALTIVNPSPPLASTATSTATYTSYFEISRVGQWCSLQ</sequence>
<feature type="transmembrane region" description="Helical" evidence="1">
    <location>
        <begin position="66"/>
        <end position="84"/>
    </location>
</feature>
<reference evidence="2" key="1">
    <citation type="submission" date="2023-04" db="EMBL/GenBank/DDBJ databases">
        <authorList>
            <person name="Vijverberg K."/>
            <person name="Xiong W."/>
            <person name="Schranz E."/>
        </authorList>
    </citation>
    <scope>NUCLEOTIDE SEQUENCE</scope>
</reference>
<dbReference type="EMBL" id="OX465077">
    <property type="protein sequence ID" value="CAI9269648.1"/>
    <property type="molecule type" value="Genomic_DNA"/>
</dbReference>
<keyword evidence="1" id="KW-0812">Transmembrane</keyword>
<name>A0AA35VIP3_LACSI</name>
<keyword evidence="3" id="KW-1185">Reference proteome</keyword>
<evidence type="ECO:0000313" key="2">
    <source>
        <dbReference type="EMBL" id="CAI9269648.1"/>
    </source>
</evidence>
<accession>A0AA35VIP3</accession>
<proteinExistence type="predicted"/>
<organism evidence="2 3">
    <name type="scientific">Lactuca saligna</name>
    <name type="common">Willowleaf lettuce</name>
    <dbReference type="NCBI Taxonomy" id="75948"/>
    <lineage>
        <taxon>Eukaryota</taxon>
        <taxon>Viridiplantae</taxon>
        <taxon>Streptophyta</taxon>
        <taxon>Embryophyta</taxon>
        <taxon>Tracheophyta</taxon>
        <taxon>Spermatophyta</taxon>
        <taxon>Magnoliopsida</taxon>
        <taxon>eudicotyledons</taxon>
        <taxon>Gunneridae</taxon>
        <taxon>Pentapetalae</taxon>
        <taxon>asterids</taxon>
        <taxon>campanulids</taxon>
        <taxon>Asterales</taxon>
        <taxon>Asteraceae</taxon>
        <taxon>Cichorioideae</taxon>
        <taxon>Cichorieae</taxon>
        <taxon>Lactucinae</taxon>
        <taxon>Lactuca</taxon>
    </lineage>
</organism>
<evidence type="ECO:0000313" key="3">
    <source>
        <dbReference type="Proteomes" id="UP001177003"/>
    </source>
</evidence>